<dbReference type="AlphaFoldDB" id="A0AAD0BTD9"/>
<sequence length="68" mass="8048">MSAECFVISASDWDRLMWGFAGMCLLVTILFVFSLVDLDAVERILRYVVRRELRRRRIARIRGDRNGR</sequence>
<keyword evidence="1" id="KW-0472">Membrane</keyword>
<gene>
    <name evidence="2" type="ORF">SmaCSM2_10645</name>
</gene>
<reference evidence="2 3" key="1">
    <citation type="submission" date="2017-12" db="EMBL/GenBank/DDBJ databases">
        <title>Complete Genome Sequence of Stenotrophomonas maltophilia CSM2.</title>
        <authorList>
            <person name="Castro-Jaimes S."/>
            <person name="Lopez-Leal G."/>
            <person name="Barberena Jonas C."/>
            <person name="Bustos P."/>
            <person name="Perez-Oseguera A."/>
            <person name="Cevallos M.A."/>
        </authorList>
    </citation>
    <scope>NUCLEOTIDE SEQUENCE [LARGE SCALE GENOMIC DNA]</scope>
    <source>
        <strain evidence="2 3">CSM2</strain>
    </source>
</reference>
<proteinExistence type="predicted"/>
<evidence type="ECO:0008006" key="4">
    <source>
        <dbReference type="Google" id="ProtNLM"/>
    </source>
</evidence>
<evidence type="ECO:0000313" key="2">
    <source>
        <dbReference type="EMBL" id="AUI07618.1"/>
    </source>
</evidence>
<protein>
    <recommendedName>
        <fullName evidence="4">Transmembrane protein</fullName>
    </recommendedName>
</protein>
<keyword evidence="1" id="KW-1133">Transmembrane helix</keyword>
<name>A0AAD0BTD9_STEMA</name>
<evidence type="ECO:0000256" key="1">
    <source>
        <dbReference type="SAM" id="Phobius"/>
    </source>
</evidence>
<accession>A0AAD0BTD9</accession>
<dbReference type="EMBL" id="CP025298">
    <property type="protein sequence ID" value="AUI07618.1"/>
    <property type="molecule type" value="Genomic_DNA"/>
</dbReference>
<feature type="transmembrane region" description="Helical" evidence="1">
    <location>
        <begin position="16"/>
        <end position="36"/>
    </location>
</feature>
<dbReference type="RefSeq" id="WP_101765448.1">
    <property type="nucleotide sequence ID" value="NZ_CP025298.1"/>
</dbReference>
<keyword evidence="1" id="KW-0812">Transmembrane</keyword>
<evidence type="ECO:0000313" key="3">
    <source>
        <dbReference type="Proteomes" id="UP000234414"/>
    </source>
</evidence>
<organism evidence="2 3">
    <name type="scientific">Stenotrophomonas maltophilia</name>
    <name type="common">Pseudomonas maltophilia</name>
    <name type="synonym">Xanthomonas maltophilia</name>
    <dbReference type="NCBI Taxonomy" id="40324"/>
    <lineage>
        <taxon>Bacteria</taxon>
        <taxon>Pseudomonadati</taxon>
        <taxon>Pseudomonadota</taxon>
        <taxon>Gammaproteobacteria</taxon>
        <taxon>Lysobacterales</taxon>
        <taxon>Lysobacteraceae</taxon>
        <taxon>Stenotrophomonas</taxon>
        <taxon>Stenotrophomonas maltophilia group</taxon>
    </lineage>
</organism>
<dbReference type="Proteomes" id="UP000234414">
    <property type="component" value="Chromosome"/>
</dbReference>